<feature type="region of interest" description="Disordered" evidence="1">
    <location>
        <begin position="1"/>
        <end position="53"/>
    </location>
</feature>
<organism evidence="3 4">
    <name type="scientific">Blepharisma stoltei</name>
    <dbReference type="NCBI Taxonomy" id="1481888"/>
    <lineage>
        <taxon>Eukaryota</taxon>
        <taxon>Sar</taxon>
        <taxon>Alveolata</taxon>
        <taxon>Ciliophora</taxon>
        <taxon>Postciliodesmatophora</taxon>
        <taxon>Heterotrichea</taxon>
        <taxon>Heterotrichida</taxon>
        <taxon>Blepharismidae</taxon>
        <taxon>Blepharisma</taxon>
    </lineage>
</organism>
<dbReference type="SUPFAM" id="SSF143503">
    <property type="entry name" value="PUG domain-like"/>
    <property type="match status" value="1"/>
</dbReference>
<dbReference type="SMART" id="SM00580">
    <property type="entry name" value="PUG"/>
    <property type="match status" value="1"/>
</dbReference>
<evidence type="ECO:0000259" key="2">
    <source>
        <dbReference type="Pfam" id="PF09409"/>
    </source>
</evidence>
<dbReference type="PANTHER" id="PTHR46713:SF1">
    <property type="entry name" value="F13M7.16 PROTEIN"/>
    <property type="match status" value="1"/>
</dbReference>
<dbReference type="InterPro" id="IPR036339">
    <property type="entry name" value="PUB-like_dom_sf"/>
</dbReference>
<protein>
    <recommendedName>
        <fullName evidence="2">PUB domain-containing protein</fullName>
    </recommendedName>
</protein>
<name>A0AAU9IUI7_9CILI</name>
<dbReference type="EMBL" id="CAJZBQ010000018">
    <property type="protein sequence ID" value="CAG9317312.1"/>
    <property type="molecule type" value="Genomic_DNA"/>
</dbReference>
<comment type="caution">
    <text evidence="3">The sequence shown here is derived from an EMBL/GenBank/DDBJ whole genome shotgun (WGS) entry which is preliminary data.</text>
</comment>
<gene>
    <name evidence="3" type="ORF">BSTOLATCC_MIC18564</name>
</gene>
<evidence type="ECO:0000313" key="3">
    <source>
        <dbReference type="EMBL" id="CAG9317312.1"/>
    </source>
</evidence>
<feature type="domain" description="PUB" evidence="2">
    <location>
        <begin position="91"/>
        <end position="150"/>
    </location>
</feature>
<proteinExistence type="predicted"/>
<feature type="compositionally biased region" description="Low complexity" evidence="1">
    <location>
        <begin position="1"/>
        <end position="17"/>
    </location>
</feature>
<evidence type="ECO:0000256" key="1">
    <source>
        <dbReference type="SAM" id="MobiDB-lite"/>
    </source>
</evidence>
<evidence type="ECO:0000313" key="4">
    <source>
        <dbReference type="Proteomes" id="UP001162131"/>
    </source>
</evidence>
<dbReference type="AlphaFoldDB" id="A0AAU9IUI7"/>
<dbReference type="CDD" id="cd09212">
    <property type="entry name" value="PUB"/>
    <property type="match status" value="1"/>
</dbReference>
<accession>A0AAU9IUI7</accession>
<dbReference type="PANTHER" id="PTHR46713">
    <property type="entry name" value="F13M7.16 PROTEIN"/>
    <property type="match status" value="1"/>
</dbReference>
<dbReference type="Gene3D" id="1.20.58.2190">
    <property type="match status" value="1"/>
</dbReference>
<sequence>MGCSGSSSVKVSASTSAINSKTENKPSIEPTIQPNSSKNATSTSTKKQNDPNSGKIVQVENHWAIMPVLNLRAKLKTLFAEVKKKKLNPEDSMETLRTILKNISNNFEEEKYKSIRKANKRFNETIGQFPSGISLMQSLGFRDEEENVIFAPGLPRSHVMNKMHDLEIAYRKLNET</sequence>
<keyword evidence="4" id="KW-1185">Reference proteome</keyword>
<dbReference type="InterPro" id="IPR018997">
    <property type="entry name" value="PUB_domain"/>
</dbReference>
<dbReference type="Pfam" id="PF09409">
    <property type="entry name" value="PUB"/>
    <property type="match status" value="1"/>
</dbReference>
<feature type="compositionally biased region" description="Low complexity" evidence="1">
    <location>
        <begin position="35"/>
        <end position="46"/>
    </location>
</feature>
<dbReference type="Proteomes" id="UP001162131">
    <property type="component" value="Unassembled WGS sequence"/>
</dbReference>
<reference evidence="3" key="1">
    <citation type="submission" date="2021-09" db="EMBL/GenBank/DDBJ databases">
        <authorList>
            <consortium name="AG Swart"/>
            <person name="Singh M."/>
            <person name="Singh A."/>
            <person name="Seah K."/>
            <person name="Emmerich C."/>
        </authorList>
    </citation>
    <scope>NUCLEOTIDE SEQUENCE</scope>
    <source>
        <strain evidence="3">ATCC30299</strain>
    </source>
</reference>